<comment type="caution">
    <text evidence="2">The sequence shown here is derived from an EMBL/GenBank/DDBJ whole genome shotgun (WGS) entry which is preliminary data.</text>
</comment>
<reference evidence="2" key="1">
    <citation type="journal article" date="2015" name="Nature">
        <title>Complex archaea that bridge the gap between prokaryotes and eukaryotes.</title>
        <authorList>
            <person name="Spang A."/>
            <person name="Saw J.H."/>
            <person name="Jorgensen S.L."/>
            <person name="Zaremba-Niedzwiedzka K."/>
            <person name="Martijn J."/>
            <person name="Lind A.E."/>
            <person name="van Eijk R."/>
            <person name="Schleper C."/>
            <person name="Guy L."/>
            <person name="Ettema T.J."/>
        </authorList>
    </citation>
    <scope>NUCLEOTIDE SEQUENCE</scope>
</reference>
<dbReference type="InterPro" id="IPR023210">
    <property type="entry name" value="NADP_OxRdtase_dom"/>
</dbReference>
<dbReference type="SUPFAM" id="SSF51430">
    <property type="entry name" value="NAD(P)-linked oxidoreductase"/>
    <property type="match status" value="1"/>
</dbReference>
<feature type="non-terminal residue" evidence="2">
    <location>
        <position position="1"/>
    </location>
</feature>
<feature type="domain" description="NADP-dependent oxidoreductase" evidence="1">
    <location>
        <begin position="1"/>
        <end position="208"/>
    </location>
</feature>
<dbReference type="PANTHER" id="PTHR43312:SF1">
    <property type="entry name" value="NADP-DEPENDENT OXIDOREDUCTASE DOMAIN-CONTAINING PROTEIN"/>
    <property type="match status" value="1"/>
</dbReference>
<dbReference type="CDD" id="cd19097">
    <property type="entry name" value="AKR_unchar"/>
    <property type="match status" value="1"/>
</dbReference>
<proteinExistence type="predicted"/>
<name>A0A0F9IRL0_9ZZZZ</name>
<organism evidence="2">
    <name type="scientific">marine sediment metagenome</name>
    <dbReference type="NCBI Taxonomy" id="412755"/>
    <lineage>
        <taxon>unclassified sequences</taxon>
        <taxon>metagenomes</taxon>
        <taxon>ecological metagenomes</taxon>
    </lineage>
</organism>
<sequence length="236" mass="26630">GESEAILGAVLESEGMSFEIVSKFPRDVDPRQLKDTLQGTLRRLRMPRIKAYLAHDSACLRNTTIQEQLACAKDQGLISQFGVSVYSPDELHQLMDRGPAFDMVQLPLNVFDQRFRTMLPELKRRGVEVHVRSVFLQGLFFLEPERLSPHFDRVRSKLTGLRRLAEEHRIPLSALLLGYAMAQPDVDRIVIGVTSIDELRENLAAGAHAARCRELLSQLDALAVSDEDILVASNWR</sequence>
<protein>
    <recommendedName>
        <fullName evidence="1">NADP-dependent oxidoreductase domain-containing protein</fullName>
    </recommendedName>
</protein>
<dbReference type="Pfam" id="PF00248">
    <property type="entry name" value="Aldo_ket_red"/>
    <property type="match status" value="1"/>
</dbReference>
<dbReference type="Gene3D" id="3.20.20.100">
    <property type="entry name" value="NADP-dependent oxidoreductase domain"/>
    <property type="match status" value="1"/>
</dbReference>
<accession>A0A0F9IRL0</accession>
<dbReference type="AlphaFoldDB" id="A0A0F9IRL0"/>
<dbReference type="InterPro" id="IPR036812">
    <property type="entry name" value="NAD(P)_OxRdtase_dom_sf"/>
</dbReference>
<evidence type="ECO:0000259" key="1">
    <source>
        <dbReference type="Pfam" id="PF00248"/>
    </source>
</evidence>
<dbReference type="PANTHER" id="PTHR43312">
    <property type="entry name" value="D-THREO-ALDOSE 1-DEHYDROGENASE"/>
    <property type="match status" value="1"/>
</dbReference>
<gene>
    <name evidence="2" type="ORF">LCGC14_1624560</name>
</gene>
<dbReference type="EMBL" id="LAZR01013318">
    <property type="protein sequence ID" value="KKM22519.1"/>
    <property type="molecule type" value="Genomic_DNA"/>
</dbReference>
<evidence type="ECO:0000313" key="2">
    <source>
        <dbReference type="EMBL" id="KKM22519.1"/>
    </source>
</evidence>
<dbReference type="InterPro" id="IPR053135">
    <property type="entry name" value="AKR2_Oxidoreductase"/>
</dbReference>